<dbReference type="SUPFAM" id="SSF49401">
    <property type="entry name" value="Bacterial adhesins"/>
    <property type="match status" value="1"/>
</dbReference>
<dbReference type="InterPro" id="IPR008966">
    <property type="entry name" value="Adhesion_dom_sf"/>
</dbReference>
<reference evidence="2" key="1">
    <citation type="submission" date="2020-03" db="EMBL/GenBank/DDBJ databases">
        <title>Genome sequences of seven Enterobacteriaceae strains isolated from Canadian wastewater treatment facilities.</title>
        <authorList>
            <person name="Huang H."/>
            <person name="Chmara J.T."/>
            <person name="Duceppe M.-O."/>
        </authorList>
    </citation>
    <scope>NUCLEOTIDE SEQUENCE [LARGE SCALE GENOMIC DNA]</scope>
    <source>
        <strain evidence="2">Biosolid 3</strain>
    </source>
</reference>
<proteinExistence type="predicted"/>
<dbReference type="Proteomes" id="UP000503464">
    <property type="component" value="Chromosome"/>
</dbReference>
<evidence type="ECO:0000313" key="1">
    <source>
        <dbReference type="EMBL" id="QKJ58066.1"/>
    </source>
</evidence>
<sequence>MSLIQYQSMRISVMEFWSKVMKMSEIKFKINLCGAVFKLLFLLIVGLFTSSHAYALACKNASDGSAFLTDNIITATVPQTLPNGTVIWRSENRTMTVKCWKDQGWNGPTEAAAENVYTYPNPGYYFQSGYGITVGIVANGQTIDINNYRTQVPGVIVPYCDQSSDWCRDNASVTFTWNYYVYISKVGDLIGDHYGGSDYLPVFQIDGVGGLNTTPNSNFRYNITGMNNIKFINCNAMVSVTPNNIDFGTIVAPTNVQVGQLAKSNAFKATVTKDCNSPFKLTAVYSSPATKVGTDTLDMGNGLGVKVKNMITNSYVQYGDINSFADLTVDNSVDIPYLAELSWIRGFANVGVFNSSITITVFYN</sequence>
<dbReference type="AlphaFoldDB" id="A0AAE7EG81"/>
<gene>
    <name evidence="1" type="ORF">G9399_06290</name>
</gene>
<accession>A0AAE7EG81</accession>
<name>A0AAE7EG81_SERFO</name>
<organism evidence="1 2">
    <name type="scientific">Serratia fonticola</name>
    <dbReference type="NCBI Taxonomy" id="47917"/>
    <lineage>
        <taxon>Bacteria</taxon>
        <taxon>Pseudomonadati</taxon>
        <taxon>Pseudomonadota</taxon>
        <taxon>Gammaproteobacteria</taxon>
        <taxon>Enterobacterales</taxon>
        <taxon>Yersiniaceae</taxon>
        <taxon>Serratia</taxon>
    </lineage>
</organism>
<evidence type="ECO:0000313" key="2">
    <source>
        <dbReference type="Proteomes" id="UP000503464"/>
    </source>
</evidence>
<protein>
    <recommendedName>
        <fullName evidence="3">Fimbrial protein</fullName>
    </recommendedName>
</protein>
<dbReference type="RefSeq" id="WP_065686648.1">
    <property type="nucleotide sequence ID" value="NZ_CP054160.3"/>
</dbReference>
<dbReference type="EMBL" id="CP054160">
    <property type="protein sequence ID" value="QKJ58066.1"/>
    <property type="molecule type" value="Genomic_DNA"/>
</dbReference>
<evidence type="ECO:0008006" key="3">
    <source>
        <dbReference type="Google" id="ProtNLM"/>
    </source>
</evidence>